<organism evidence="3">
    <name type="scientific">Heligmosomoides polygyrus</name>
    <name type="common">Parasitic roundworm</name>
    <dbReference type="NCBI Taxonomy" id="6339"/>
    <lineage>
        <taxon>Eukaryota</taxon>
        <taxon>Metazoa</taxon>
        <taxon>Ecdysozoa</taxon>
        <taxon>Nematoda</taxon>
        <taxon>Chromadorea</taxon>
        <taxon>Rhabditida</taxon>
        <taxon>Rhabditina</taxon>
        <taxon>Rhabditomorpha</taxon>
        <taxon>Strongyloidea</taxon>
        <taxon>Heligmosomidae</taxon>
        <taxon>Heligmosomoides</taxon>
    </lineage>
</organism>
<feature type="domain" description="TOG" evidence="2">
    <location>
        <begin position="329"/>
        <end position="562"/>
    </location>
</feature>
<feature type="region of interest" description="Disordered" evidence="1">
    <location>
        <begin position="185"/>
        <end position="247"/>
    </location>
</feature>
<dbReference type="WBParaSite" id="HPBE_0000514601-mRNA-1">
    <property type="protein sequence ID" value="HPBE_0000514601-mRNA-1"/>
    <property type="gene ID" value="HPBE_0000514601"/>
</dbReference>
<accession>A0A3P7WR91</accession>
<feature type="compositionally biased region" description="Polar residues" evidence="1">
    <location>
        <begin position="148"/>
        <end position="165"/>
    </location>
</feature>
<sequence length="617" mass="67652">MREARLRWYGHVLRGKEDSVRKIGLNFEARLRRQTLPRIRYDGLIEYSTPPVNDSSFGVSESELGDDENLDLNWILHAGEYMPNRSMSPLSMVAGITKAFTVARSQKAQPPWMNDISENDATCAVTLDRMKSDDQIVRRQDANSILNPNLSTSSWHTPKRNNSLVSEDRSVSAAINRIAHRHTVEAEPVHNGDVSHENPKETELNNNHLPLKKTPSSPLSNLGKARSEGNLSEEVENTTPLHYDDVPITPAKGGRYFDEHAPATDGYGTLAKKSTSHHSLPITTAHAALKNSKSGPLRRNTPTKALPSAQSKASKSPAPVKVQPAVARSMSNMGQRSVVNALKKIESEEWSHKVDGITMISELSATNPKEVADHMHEVVMAILNECKNLRSSVSRVALACIGTLTENMKGKMDQELDKLCMILIHKAGDVSNAFIRGDANEALDKVVKHASAAKALNAIIVAGSKSKNNTIRASCAGYVCSLVSRLGTATVLSSPDQLAKLMSLLIAFGRDPNPHVRMHGKQTLINLSQDLNFDQQVKKSISDPDYRTVRSMLDEIDKKGLDSLDSTCTSLAGSLSRTGSVRKAVQRKLPDSVQLDLDEIRADLTAAGYVAPFFYHN</sequence>
<protein>
    <submittedName>
        <fullName evidence="5">TOG domain-containing protein</fullName>
    </submittedName>
</protein>
<reference evidence="5" key="2">
    <citation type="submission" date="2019-09" db="UniProtKB">
        <authorList>
            <consortium name="WormBaseParasite"/>
        </authorList>
    </citation>
    <scope>IDENTIFICATION</scope>
</reference>
<keyword evidence="4" id="KW-1185">Reference proteome</keyword>
<evidence type="ECO:0000259" key="2">
    <source>
        <dbReference type="SMART" id="SM01349"/>
    </source>
</evidence>
<dbReference type="GO" id="GO:0005929">
    <property type="term" value="C:cilium"/>
    <property type="evidence" value="ECO:0007669"/>
    <property type="project" value="TreeGrafter"/>
</dbReference>
<dbReference type="Proteomes" id="UP000050761">
    <property type="component" value="Unassembled WGS sequence"/>
</dbReference>
<dbReference type="PANTHER" id="PTHR21567:SF87">
    <property type="entry name" value="CRESCERIN-LIKE PROTEIN CHE-12"/>
    <property type="match status" value="1"/>
</dbReference>
<evidence type="ECO:0000313" key="4">
    <source>
        <dbReference type="Proteomes" id="UP000050761"/>
    </source>
</evidence>
<gene>
    <name evidence="3" type="ORF">HPBE_LOCUS5147</name>
</gene>
<dbReference type="InterPro" id="IPR034085">
    <property type="entry name" value="TOG"/>
</dbReference>
<dbReference type="InterPro" id="IPR024395">
    <property type="entry name" value="CLASP_N_dom"/>
</dbReference>
<dbReference type="OrthoDB" id="5870094at2759"/>
<feature type="region of interest" description="Disordered" evidence="1">
    <location>
        <begin position="287"/>
        <end position="320"/>
    </location>
</feature>
<dbReference type="Gene3D" id="1.25.10.10">
    <property type="entry name" value="Leucine-rich Repeat Variant"/>
    <property type="match status" value="1"/>
</dbReference>
<dbReference type="GO" id="GO:0008017">
    <property type="term" value="F:microtubule binding"/>
    <property type="evidence" value="ECO:0007669"/>
    <property type="project" value="TreeGrafter"/>
</dbReference>
<evidence type="ECO:0000313" key="3">
    <source>
        <dbReference type="EMBL" id="VDO63540.1"/>
    </source>
</evidence>
<dbReference type="Pfam" id="PF12348">
    <property type="entry name" value="CLASP_N"/>
    <property type="match status" value="1"/>
</dbReference>
<feature type="compositionally biased region" description="Low complexity" evidence="1">
    <location>
        <begin position="304"/>
        <end position="320"/>
    </location>
</feature>
<dbReference type="InterPro" id="IPR011989">
    <property type="entry name" value="ARM-like"/>
</dbReference>
<proteinExistence type="predicted"/>
<feature type="compositionally biased region" description="Polar residues" evidence="1">
    <location>
        <begin position="204"/>
        <end position="220"/>
    </location>
</feature>
<evidence type="ECO:0000256" key="1">
    <source>
        <dbReference type="SAM" id="MobiDB-lite"/>
    </source>
</evidence>
<dbReference type="InterPro" id="IPR016024">
    <property type="entry name" value="ARM-type_fold"/>
</dbReference>
<evidence type="ECO:0000313" key="5">
    <source>
        <dbReference type="WBParaSite" id="HPBE_0000514601-mRNA-1"/>
    </source>
</evidence>
<dbReference type="EMBL" id="UZAH01025420">
    <property type="protein sequence ID" value="VDO63540.1"/>
    <property type="molecule type" value="Genomic_DNA"/>
</dbReference>
<dbReference type="SUPFAM" id="SSF48371">
    <property type="entry name" value="ARM repeat"/>
    <property type="match status" value="1"/>
</dbReference>
<name>A0A3P7WR91_HELPZ</name>
<feature type="compositionally biased region" description="Basic and acidic residues" evidence="1">
    <location>
        <begin position="185"/>
        <end position="203"/>
    </location>
</feature>
<dbReference type="GO" id="GO:0000226">
    <property type="term" value="P:microtubule cytoskeleton organization"/>
    <property type="evidence" value="ECO:0007669"/>
    <property type="project" value="TreeGrafter"/>
</dbReference>
<dbReference type="PANTHER" id="PTHR21567">
    <property type="entry name" value="CLASP"/>
    <property type="match status" value="1"/>
</dbReference>
<feature type="region of interest" description="Disordered" evidence="1">
    <location>
        <begin position="148"/>
        <end position="168"/>
    </location>
</feature>
<dbReference type="SMART" id="SM01349">
    <property type="entry name" value="TOG"/>
    <property type="match status" value="1"/>
</dbReference>
<dbReference type="GO" id="GO:0005881">
    <property type="term" value="C:cytoplasmic microtubule"/>
    <property type="evidence" value="ECO:0007669"/>
    <property type="project" value="TreeGrafter"/>
</dbReference>
<dbReference type="AlphaFoldDB" id="A0A3P7WR91"/>
<reference evidence="3 4" key="1">
    <citation type="submission" date="2018-11" db="EMBL/GenBank/DDBJ databases">
        <authorList>
            <consortium name="Pathogen Informatics"/>
        </authorList>
    </citation>
    <scope>NUCLEOTIDE SEQUENCE [LARGE SCALE GENOMIC DNA]</scope>
</reference>